<evidence type="ECO:0000313" key="2">
    <source>
        <dbReference type="Proteomes" id="UP001145050"/>
    </source>
</evidence>
<organism evidence="1 2">
    <name type="scientific">Terrihalobacillus insolitus</name>
    <dbReference type="NCBI Taxonomy" id="2950438"/>
    <lineage>
        <taxon>Bacteria</taxon>
        <taxon>Bacillati</taxon>
        <taxon>Bacillota</taxon>
        <taxon>Bacilli</taxon>
        <taxon>Bacillales</taxon>
        <taxon>Bacillaceae</taxon>
        <taxon>Terrihalobacillus</taxon>
    </lineage>
</organism>
<proteinExistence type="predicted"/>
<name>A0A9X4ALC8_9BACI</name>
<protein>
    <submittedName>
        <fullName evidence="1">Uncharacterized protein</fullName>
    </submittedName>
</protein>
<sequence length="61" mass="7156">MDKVKSIKFNLENADDLEAYNYAISQGNFSGFIKWLILKERYSRKSPIYRSDTNGAFKIFL</sequence>
<dbReference type="Proteomes" id="UP001145050">
    <property type="component" value="Unassembled WGS sequence"/>
</dbReference>
<accession>A0A9X4ALC8</accession>
<evidence type="ECO:0000313" key="1">
    <source>
        <dbReference type="EMBL" id="MDC3424237.1"/>
    </source>
</evidence>
<reference evidence="1" key="1">
    <citation type="submission" date="2022-06" db="EMBL/GenBank/DDBJ databases">
        <title>Aquibacillus sp. a new bacterium isolated from soil saline samples.</title>
        <authorList>
            <person name="Galisteo C."/>
            <person name="De La Haba R."/>
            <person name="Sanchez-Porro C."/>
            <person name="Ventosa A."/>
        </authorList>
    </citation>
    <scope>NUCLEOTIDE SEQUENCE</scope>
    <source>
        <strain evidence="1">3ASR75-11</strain>
    </source>
</reference>
<gene>
    <name evidence="1" type="ORF">NC797_06910</name>
</gene>
<dbReference type="AlphaFoldDB" id="A0A9X4ALC8"/>
<keyword evidence="2" id="KW-1185">Reference proteome</keyword>
<dbReference type="RefSeq" id="WP_272436041.1">
    <property type="nucleotide sequence ID" value="NZ_JAMQKB010000005.1"/>
</dbReference>
<comment type="caution">
    <text evidence="1">The sequence shown here is derived from an EMBL/GenBank/DDBJ whole genome shotgun (WGS) entry which is preliminary data.</text>
</comment>
<dbReference type="EMBL" id="JAMQKB010000005">
    <property type="protein sequence ID" value="MDC3424237.1"/>
    <property type="molecule type" value="Genomic_DNA"/>
</dbReference>